<dbReference type="CDD" id="cd05008">
    <property type="entry name" value="SIS_GlmS_GlmD_1"/>
    <property type="match status" value="1"/>
</dbReference>
<dbReference type="Gene3D" id="3.40.50.10490">
    <property type="entry name" value="Glucose-6-phosphate isomerase like protein, domain 1"/>
    <property type="match status" value="2"/>
</dbReference>
<evidence type="ECO:0000313" key="6">
    <source>
        <dbReference type="Proteomes" id="UP001555826"/>
    </source>
</evidence>
<dbReference type="EMBL" id="JBFNQN010000010">
    <property type="protein sequence ID" value="MEW9266139.1"/>
    <property type="molecule type" value="Genomic_DNA"/>
</dbReference>
<dbReference type="PROSITE" id="PS51821">
    <property type="entry name" value="VELVET"/>
    <property type="match status" value="1"/>
</dbReference>
<dbReference type="PROSITE" id="PS51464">
    <property type="entry name" value="SIS"/>
    <property type="match status" value="2"/>
</dbReference>
<dbReference type="PANTHER" id="PTHR32502">
    <property type="entry name" value="N-ACETYLGALACTOSAMINE PERMEASE II COMPONENT-RELATED"/>
    <property type="match status" value="1"/>
</dbReference>
<evidence type="ECO:0000259" key="4">
    <source>
        <dbReference type="PROSITE" id="PS51821"/>
    </source>
</evidence>
<dbReference type="InterPro" id="IPR050303">
    <property type="entry name" value="GatZ_KbaZ_carbometab"/>
</dbReference>
<feature type="domain" description="Velvet" evidence="4">
    <location>
        <begin position="5"/>
        <end position="371"/>
    </location>
</feature>
<comment type="caution">
    <text evidence="5">The sequence shown here is derived from an EMBL/GenBank/DDBJ whole genome shotgun (WGS) entry which is preliminary data.</text>
</comment>
<dbReference type="InterPro" id="IPR001347">
    <property type="entry name" value="SIS_dom"/>
</dbReference>
<protein>
    <submittedName>
        <fullName evidence="5">SIS domain-containing protein</fullName>
    </submittedName>
</protein>
<dbReference type="Pfam" id="PF01380">
    <property type="entry name" value="SIS"/>
    <property type="match status" value="2"/>
</dbReference>
<accession>A0ABV3P918</accession>
<dbReference type="InterPro" id="IPR046348">
    <property type="entry name" value="SIS_dom_sf"/>
</dbReference>
<dbReference type="RefSeq" id="WP_367639264.1">
    <property type="nucleotide sequence ID" value="NZ_JBFNQN010000010.1"/>
</dbReference>
<evidence type="ECO:0000313" key="5">
    <source>
        <dbReference type="EMBL" id="MEW9266139.1"/>
    </source>
</evidence>
<dbReference type="PANTHER" id="PTHR32502:SF3">
    <property type="entry name" value="D-GALACTOSAMINE-6-PHOSPHATE DEAMINASE AGAS-RELATED"/>
    <property type="match status" value="1"/>
</dbReference>
<feature type="domain" description="SIS" evidence="3">
    <location>
        <begin position="207"/>
        <end position="341"/>
    </location>
</feature>
<name>A0ABV3P918_9ACTN</name>
<evidence type="ECO:0000256" key="1">
    <source>
        <dbReference type="ARBA" id="ARBA00022737"/>
    </source>
</evidence>
<gene>
    <name evidence="5" type="ORF">AB1207_15415</name>
</gene>
<dbReference type="Proteomes" id="UP001555826">
    <property type="component" value="Unassembled WGS sequence"/>
</dbReference>
<dbReference type="SUPFAM" id="SSF53697">
    <property type="entry name" value="SIS domain"/>
    <property type="match status" value="1"/>
</dbReference>
<feature type="domain" description="SIS" evidence="3">
    <location>
        <begin position="41"/>
        <end position="193"/>
    </location>
</feature>
<dbReference type="InterPro" id="IPR037525">
    <property type="entry name" value="Velvet_dom"/>
</dbReference>
<evidence type="ECO:0000259" key="3">
    <source>
        <dbReference type="PROSITE" id="PS51464"/>
    </source>
</evidence>
<organism evidence="5 6">
    <name type="scientific">Kineococcus endophyticus</name>
    <dbReference type="NCBI Taxonomy" id="1181883"/>
    <lineage>
        <taxon>Bacteria</taxon>
        <taxon>Bacillati</taxon>
        <taxon>Actinomycetota</taxon>
        <taxon>Actinomycetes</taxon>
        <taxon>Kineosporiales</taxon>
        <taxon>Kineosporiaceae</taxon>
        <taxon>Kineococcus</taxon>
    </lineage>
</organism>
<proteinExistence type="predicted"/>
<dbReference type="InterPro" id="IPR035466">
    <property type="entry name" value="GlmS/AgaS_SIS"/>
</dbReference>
<feature type="region of interest" description="Disordered" evidence="2">
    <location>
        <begin position="1"/>
        <end position="20"/>
    </location>
</feature>
<sequence>MSTPTSTPSSATHGEVRQQPQAWRDLRRLLHDRGPALRAFLDPLLARPDLRIVLTGAGTSAFVGDIAAAALRRPLGRRLDSVPTTDLVADPRSAFADPAPVLLVSFARSGNSPESLAAVQLADELSPGVHHLVVTCHAQGRLALDRAGAERSFVLLLPEQTHDSGFAMTSSFTTMLLAVLCAFEPQHLDAVEQLATAATAVLDRAGDVEDLLDPLPHRTVFLGSGPLQGLAQEAALKVLELTAGRTAAFHDSPLGFRHGPKALVDDRTLVVVLGSADPYTARYDADILTELRGDATARVVHVDPPGLTGLPDGLRAAVLAVPVQLLALGASLRHGCTPDDPFPGGTVNRVVRGVRIHPLVHPLVEGGGGGR</sequence>
<keyword evidence="6" id="KW-1185">Reference proteome</keyword>
<feature type="compositionally biased region" description="Low complexity" evidence="2">
    <location>
        <begin position="1"/>
        <end position="12"/>
    </location>
</feature>
<evidence type="ECO:0000256" key="2">
    <source>
        <dbReference type="SAM" id="MobiDB-lite"/>
    </source>
</evidence>
<keyword evidence="1" id="KW-0677">Repeat</keyword>
<reference evidence="5 6" key="1">
    <citation type="submission" date="2024-07" db="EMBL/GenBank/DDBJ databases">
        <authorList>
            <person name="Thanompreechachai J."/>
            <person name="Duangmal K."/>
        </authorList>
    </citation>
    <scope>NUCLEOTIDE SEQUENCE [LARGE SCALE GENOMIC DNA]</scope>
    <source>
        <strain evidence="5 6">KCTC 19886</strain>
    </source>
</reference>